<sequence length="163" mass="18396">MTALVSVMNKHAVVIAADSAITVTTPYGHKVINSANKVFALSKYHPVGIMFCGNANFMSTPIEVIVKLYRKQLKDRCFATISEYLDDFLGFIKNNHYFCSAEMQNANMENEIENFYTLILKIAANTANEKNSLFLNEFILQLNSIVVNSCENCTSFQNFPEKE</sequence>
<name>A0AAW5IEN3_9BACT</name>
<dbReference type="AlphaFoldDB" id="A0AAW5IEN3"/>
<evidence type="ECO:0000313" key="1">
    <source>
        <dbReference type="EMBL" id="MCP9550309.1"/>
    </source>
</evidence>
<proteinExistence type="predicted"/>
<dbReference type="EMBL" id="JANDWU010000028">
    <property type="protein sequence ID" value="MCP9550309.1"/>
    <property type="molecule type" value="Genomic_DNA"/>
</dbReference>
<accession>A0AAW5IEN3</accession>
<comment type="caution">
    <text evidence="1">The sequence shown here is derived from an EMBL/GenBank/DDBJ whole genome shotgun (WGS) entry which is preliminary data.</text>
</comment>
<dbReference type="RefSeq" id="WP_254971189.1">
    <property type="nucleotide sequence ID" value="NZ_JANDWU010000028.1"/>
</dbReference>
<protein>
    <submittedName>
        <fullName evidence="1">Uncharacterized protein</fullName>
    </submittedName>
</protein>
<evidence type="ECO:0000313" key="2">
    <source>
        <dbReference type="Proteomes" id="UP001205506"/>
    </source>
</evidence>
<reference evidence="1" key="1">
    <citation type="submission" date="2022-07" db="EMBL/GenBank/DDBJ databases">
        <title>Prevotella copri.</title>
        <authorList>
            <person name="Yang C."/>
        </authorList>
    </citation>
    <scope>NUCLEOTIDE SEQUENCE</scope>
    <source>
        <strain evidence="1">HF1805</strain>
    </source>
</reference>
<dbReference type="Proteomes" id="UP001205506">
    <property type="component" value="Unassembled WGS sequence"/>
</dbReference>
<gene>
    <name evidence="1" type="ORF">NNC68_12640</name>
</gene>
<organism evidence="1 2">
    <name type="scientific">Segatella copri</name>
    <dbReference type="NCBI Taxonomy" id="165179"/>
    <lineage>
        <taxon>Bacteria</taxon>
        <taxon>Pseudomonadati</taxon>
        <taxon>Bacteroidota</taxon>
        <taxon>Bacteroidia</taxon>
        <taxon>Bacteroidales</taxon>
        <taxon>Prevotellaceae</taxon>
        <taxon>Segatella</taxon>
    </lineage>
</organism>